<proteinExistence type="predicted"/>
<dbReference type="Gene3D" id="1.10.530.10">
    <property type="match status" value="1"/>
</dbReference>
<reference evidence="2 3" key="1">
    <citation type="journal article" date="2013" name="Genome Announc.">
        <title>Draft Genome Sequence of Helicobacter fennelliae Strain MRY12-0050, Isolated from a Bacteremia Patient.</title>
        <authorList>
            <person name="Rimbara E."/>
            <person name="Matsui M."/>
            <person name="Mori S."/>
            <person name="Suzuki S."/>
            <person name="Suzuki M."/>
            <person name="Kim H."/>
            <person name="Sekizuka T."/>
            <person name="Kuroda M."/>
            <person name="Shibayama K."/>
        </authorList>
    </citation>
    <scope>NUCLEOTIDE SEQUENCE [LARGE SCALE GENOMIC DNA]</scope>
    <source>
        <strain evidence="2 3">MRY12-0050</strain>
    </source>
</reference>
<dbReference type="STRING" id="1325130.HFN_0671"/>
<keyword evidence="3" id="KW-1185">Reference proteome</keyword>
<dbReference type="EMBL" id="BASD01000001">
    <property type="protein sequence ID" value="GAD17856.1"/>
    <property type="molecule type" value="Genomic_DNA"/>
</dbReference>
<dbReference type="Pfam" id="PF01464">
    <property type="entry name" value="SLT"/>
    <property type="match status" value="1"/>
</dbReference>
<dbReference type="Proteomes" id="UP000018143">
    <property type="component" value="Unassembled WGS sequence"/>
</dbReference>
<dbReference type="SUPFAM" id="SSF53955">
    <property type="entry name" value="Lysozyme-like"/>
    <property type="match status" value="1"/>
</dbReference>
<organism evidence="2 3">
    <name type="scientific">Helicobacter fennelliae MRY12-0050</name>
    <dbReference type="NCBI Taxonomy" id="1325130"/>
    <lineage>
        <taxon>Bacteria</taxon>
        <taxon>Pseudomonadati</taxon>
        <taxon>Campylobacterota</taxon>
        <taxon>Epsilonproteobacteria</taxon>
        <taxon>Campylobacterales</taxon>
        <taxon>Helicobacteraceae</taxon>
        <taxon>Helicobacter</taxon>
    </lineage>
</organism>
<dbReference type="eggNOG" id="ENOG5030HQV">
    <property type="taxonomic scope" value="Bacteria"/>
</dbReference>
<name>T1CY25_9HELI</name>
<evidence type="ECO:0000313" key="3">
    <source>
        <dbReference type="Proteomes" id="UP000018143"/>
    </source>
</evidence>
<sequence length="192" mass="22486">MQQYLSIFLFFLPLEIFANQISLDIANALKKASLQSGIDKKMLYTLAKIESEFNPHIIAFVSKEKFNIAKEAKKKIHIRNIPYKNKYIVQIRTDKENLKHIASQLIKQGFSVDMGLMQINSSNVSEKELNHIFELDYNLAKSTAILKFCIKQKKSLKESIECYNKGLRKVTNYNYYEKFKRSFIRDFANIKN</sequence>
<evidence type="ECO:0000259" key="1">
    <source>
        <dbReference type="Pfam" id="PF01464"/>
    </source>
</evidence>
<comment type="caution">
    <text evidence="2">The sequence shown here is derived from an EMBL/GenBank/DDBJ whole genome shotgun (WGS) entry which is preliminary data.</text>
</comment>
<gene>
    <name evidence="2" type="ORF">HFN_0671</name>
</gene>
<accession>T1CY25</accession>
<dbReference type="AlphaFoldDB" id="T1CY25"/>
<protein>
    <submittedName>
        <fullName evidence="2">Conjugal transfer protein</fullName>
    </submittedName>
</protein>
<dbReference type="RefSeq" id="WP_023945992.1">
    <property type="nucleotide sequence ID" value="NZ_BASD01000001.1"/>
</dbReference>
<feature type="domain" description="Transglycosylase SLT" evidence="1">
    <location>
        <begin position="29"/>
        <end position="180"/>
    </location>
</feature>
<dbReference type="InterPro" id="IPR008258">
    <property type="entry name" value="Transglycosylase_SLT_dom_1"/>
</dbReference>
<dbReference type="InterPro" id="IPR023346">
    <property type="entry name" value="Lysozyme-like_dom_sf"/>
</dbReference>
<evidence type="ECO:0000313" key="2">
    <source>
        <dbReference type="EMBL" id="GAD17856.1"/>
    </source>
</evidence>